<sequence>MEGLQIDAIPSFLLARILMQLHAIPPGDNPDLINILTAGLRQYGTTSDVNAFLDYCCSLSQKDVPWIWTYYEINNDMDWDLANHKKPQEIVGMRFLLASETARRNVQLIRYGRNKVLDPKCYHIYQDRILPVDQLLYDTLDYFKQEKSSVDSLVEELIELRLEQFARDRFLFQQESNVLDNTTYQLMGALMARYDSTASNGSSSNCWCLYLRDYVESDGNLWRIIVNDTEHTVSSEQALADIRGAGYESILPSEFSKEYRPIYLFYINQDKLISPPAEEHITLDDYTFDEEDEYLDDTPPINVEEDESCMHCGIKDIVNDINDMFFCEHCNKGVHQLCEKPAIQSFEKNIDPWFCRTCCASKNMPIPVASQSLLSLLQPSPPIKRKREEDNIEE</sequence>
<comment type="caution">
    <text evidence="6">The sequence shown here is derived from an EMBL/GenBank/DDBJ whole genome shotgun (WGS) entry which is preliminary data.</text>
</comment>
<evidence type="ECO:0000256" key="2">
    <source>
        <dbReference type="ARBA" id="ARBA00022771"/>
    </source>
</evidence>
<evidence type="ECO:0000256" key="4">
    <source>
        <dbReference type="PROSITE-ProRule" id="PRU00146"/>
    </source>
</evidence>
<dbReference type="InterPro" id="IPR011011">
    <property type="entry name" value="Znf_FYVE_PHD"/>
</dbReference>
<dbReference type="InterPro" id="IPR019787">
    <property type="entry name" value="Znf_PHD-finger"/>
</dbReference>
<evidence type="ECO:0000256" key="1">
    <source>
        <dbReference type="ARBA" id="ARBA00022723"/>
    </source>
</evidence>
<keyword evidence="3" id="KW-0862">Zinc</keyword>
<dbReference type="PROSITE" id="PS50016">
    <property type="entry name" value="ZF_PHD_2"/>
    <property type="match status" value="1"/>
</dbReference>
<feature type="domain" description="PHD-type" evidence="5">
    <location>
        <begin position="306"/>
        <end position="361"/>
    </location>
</feature>
<organism evidence="6 7">
    <name type="scientific">Mucor flavus</name>
    <dbReference type="NCBI Taxonomy" id="439312"/>
    <lineage>
        <taxon>Eukaryota</taxon>
        <taxon>Fungi</taxon>
        <taxon>Fungi incertae sedis</taxon>
        <taxon>Mucoromycota</taxon>
        <taxon>Mucoromycotina</taxon>
        <taxon>Mucoromycetes</taxon>
        <taxon>Mucorales</taxon>
        <taxon>Mucorineae</taxon>
        <taxon>Mucoraceae</taxon>
        <taxon>Mucor</taxon>
    </lineage>
</organism>
<dbReference type="Gene3D" id="3.30.40.10">
    <property type="entry name" value="Zinc/RING finger domain, C3HC4 (zinc finger)"/>
    <property type="match status" value="1"/>
</dbReference>
<dbReference type="SUPFAM" id="SSF57903">
    <property type="entry name" value="FYVE/PHD zinc finger"/>
    <property type="match status" value="1"/>
</dbReference>
<protein>
    <recommendedName>
        <fullName evidence="5">PHD-type domain-containing protein</fullName>
    </recommendedName>
</protein>
<dbReference type="InterPro" id="IPR013083">
    <property type="entry name" value="Znf_RING/FYVE/PHD"/>
</dbReference>
<gene>
    <name evidence="6" type="ORF">MFLAVUS_000464</name>
</gene>
<keyword evidence="7" id="KW-1185">Reference proteome</keyword>
<evidence type="ECO:0000313" key="7">
    <source>
        <dbReference type="Proteomes" id="UP001473302"/>
    </source>
</evidence>
<reference evidence="6 7" key="1">
    <citation type="submission" date="2024-04" db="EMBL/GenBank/DDBJ databases">
        <title>genome sequences of Mucor flavus KT1a and Helicostylum pulchrum KT1b strains isolated from the surface of a dry-aged beef.</title>
        <authorList>
            <person name="Toyotome T."/>
            <person name="Hosono M."/>
            <person name="Torimaru M."/>
            <person name="Fukuda K."/>
            <person name="Mikami N."/>
        </authorList>
    </citation>
    <scope>NUCLEOTIDE SEQUENCE [LARGE SCALE GENOMIC DNA]</scope>
    <source>
        <strain evidence="6 7">KT1a</strain>
    </source>
</reference>
<accession>A0ABP9YJS9</accession>
<keyword evidence="2 4" id="KW-0863">Zinc-finger</keyword>
<dbReference type="EMBL" id="BAABUK010000002">
    <property type="protein sequence ID" value="GAA5807113.1"/>
    <property type="molecule type" value="Genomic_DNA"/>
</dbReference>
<evidence type="ECO:0000259" key="5">
    <source>
        <dbReference type="PROSITE" id="PS50016"/>
    </source>
</evidence>
<dbReference type="Pfam" id="PF00628">
    <property type="entry name" value="PHD"/>
    <property type="match status" value="1"/>
</dbReference>
<dbReference type="InterPro" id="IPR001965">
    <property type="entry name" value="Znf_PHD"/>
</dbReference>
<dbReference type="SMART" id="SM00249">
    <property type="entry name" value="PHD"/>
    <property type="match status" value="1"/>
</dbReference>
<evidence type="ECO:0000313" key="6">
    <source>
        <dbReference type="EMBL" id="GAA5807113.1"/>
    </source>
</evidence>
<keyword evidence="1" id="KW-0479">Metal-binding</keyword>
<name>A0ABP9YJS9_9FUNG</name>
<proteinExistence type="predicted"/>
<evidence type="ECO:0000256" key="3">
    <source>
        <dbReference type="ARBA" id="ARBA00022833"/>
    </source>
</evidence>
<dbReference type="Proteomes" id="UP001473302">
    <property type="component" value="Unassembled WGS sequence"/>
</dbReference>